<comment type="caution">
    <text evidence="2">The sequence shown here is derived from an EMBL/GenBank/DDBJ whole genome shotgun (WGS) entry which is preliminary data.</text>
</comment>
<sequence>MILVAHRGFRGLFGENRVFDFENALKITKAVEFDIRLTRDNQVIIFHDHNFKRIGKLNRTVKSMTYDEIKQIPYFKENPLWLPPLFEEFMDQHFDQYEMINVEIKPDNYTKEQLDIVFKSIEKYTNKGVEIIVSSFSPNVLNEILKRKNNNYKTGYLFEKMSQFDIELGKKFDFLHPPISLLKKAKNQELFLKLNIPLNVWTFKKMKDVDRLHSMYKDLINGYISDYPELYPSKNM</sequence>
<keyword evidence="2" id="KW-0378">Hydrolase</keyword>
<accession>A0ABU0NFJ8</accession>
<dbReference type="PROSITE" id="PS51704">
    <property type="entry name" value="GP_PDE"/>
    <property type="match status" value="1"/>
</dbReference>
<dbReference type="InterPro" id="IPR030395">
    <property type="entry name" value="GP_PDE_dom"/>
</dbReference>
<protein>
    <submittedName>
        <fullName evidence="2">Glycerophosphoryl diester phosphodiesterase</fullName>
        <ecNumber evidence="2">3.1.4.46</ecNumber>
    </submittedName>
</protein>
<dbReference type="EC" id="3.1.4.46" evidence="2"/>
<dbReference type="EMBL" id="JAUSWP010000002">
    <property type="protein sequence ID" value="MDQ0567719.1"/>
    <property type="molecule type" value="Genomic_DNA"/>
</dbReference>
<dbReference type="Pfam" id="PF03009">
    <property type="entry name" value="GDPD"/>
    <property type="match status" value="1"/>
</dbReference>
<evidence type="ECO:0000313" key="2">
    <source>
        <dbReference type="EMBL" id="MDQ0567719.1"/>
    </source>
</evidence>
<feature type="domain" description="GP-PDE" evidence="1">
    <location>
        <begin position="1"/>
        <end position="235"/>
    </location>
</feature>
<dbReference type="Proteomes" id="UP001236620">
    <property type="component" value="Unassembled WGS sequence"/>
</dbReference>
<dbReference type="PANTHER" id="PTHR46211:SF14">
    <property type="entry name" value="GLYCEROPHOSPHODIESTER PHOSPHODIESTERASE"/>
    <property type="match status" value="1"/>
</dbReference>
<organism evidence="2 3">
    <name type="scientific">Mycoplasma yeatsii</name>
    <dbReference type="NCBI Taxonomy" id="51365"/>
    <lineage>
        <taxon>Bacteria</taxon>
        <taxon>Bacillati</taxon>
        <taxon>Mycoplasmatota</taxon>
        <taxon>Mollicutes</taxon>
        <taxon>Mycoplasmataceae</taxon>
        <taxon>Mycoplasma</taxon>
    </lineage>
</organism>
<dbReference type="Gene3D" id="3.20.20.190">
    <property type="entry name" value="Phosphatidylinositol (PI) phosphodiesterase"/>
    <property type="match status" value="1"/>
</dbReference>
<evidence type="ECO:0000313" key="3">
    <source>
        <dbReference type="Proteomes" id="UP001236620"/>
    </source>
</evidence>
<reference evidence="2" key="1">
    <citation type="submission" date="2023-07" db="EMBL/GenBank/DDBJ databases">
        <title>Genomic Encyclopedia of Type Strains, Phase IV (KMG-IV): sequencing the most valuable type-strain genomes for metagenomic binning, comparative biology and taxonomic classification.</title>
        <authorList>
            <person name="Goeker M."/>
        </authorList>
    </citation>
    <scope>NUCLEOTIDE SEQUENCE [LARGE SCALE GENOMIC DNA]</scope>
    <source>
        <strain evidence="2">DSM 22019</strain>
    </source>
</reference>
<proteinExistence type="predicted"/>
<evidence type="ECO:0000259" key="1">
    <source>
        <dbReference type="PROSITE" id="PS51704"/>
    </source>
</evidence>
<dbReference type="GO" id="GO:0008889">
    <property type="term" value="F:glycerophosphodiester phosphodiesterase activity"/>
    <property type="evidence" value="ECO:0007669"/>
    <property type="project" value="UniProtKB-EC"/>
</dbReference>
<dbReference type="InterPro" id="IPR017946">
    <property type="entry name" value="PLC-like_Pdiesterase_TIM-brl"/>
</dbReference>
<dbReference type="SUPFAM" id="SSF51695">
    <property type="entry name" value="PLC-like phosphodiesterases"/>
    <property type="match status" value="1"/>
</dbReference>
<name>A0ABU0NFJ8_9MOLU</name>
<dbReference type="RefSeq" id="WP_307444627.1">
    <property type="nucleotide sequence ID" value="NZ_JAUSWP010000002.1"/>
</dbReference>
<dbReference type="PANTHER" id="PTHR46211">
    <property type="entry name" value="GLYCEROPHOSPHORYL DIESTER PHOSPHODIESTERASE"/>
    <property type="match status" value="1"/>
</dbReference>
<gene>
    <name evidence="2" type="ORF">J2Z63_000362</name>
</gene>
<keyword evidence="3" id="KW-1185">Reference proteome</keyword>